<organism evidence="1 2">
    <name type="scientific">Niveispirillum cyanobacteriorum</name>
    <dbReference type="NCBI Taxonomy" id="1612173"/>
    <lineage>
        <taxon>Bacteria</taxon>
        <taxon>Pseudomonadati</taxon>
        <taxon>Pseudomonadota</taxon>
        <taxon>Alphaproteobacteria</taxon>
        <taxon>Rhodospirillales</taxon>
        <taxon>Azospirillaceae</taxon>
        <taxon>Niveispirillum</taxon>
    </lineage>
</organism>
<keyword evidence="1" id="KW-0614">Plasmid</keyword>
<evidence type="ECO:0000313" key="1">
    <source>
        <dbReference type="EMBL" id="AUN32941.1"/>
    </source>
</evidence>
<name>A0A2K9NIS3_9PROT</name>
<keyword evidence="2" id="KW-1185">Reference proteome</keyword>
<gene>
    <name evidence="1" type="ORF">C0V82_21195</name>
</gene>
<dbReference type="AlphaFoldDB" id="A0A2K9NIS3"/>
<dbReference type="OrthoDB" id="8478672at2"/>
<sequence length="189" mass="20988">MPLYQDDHGHLYWHDRVVPLLEPPVLSAERVAQGIRPRIARIREDRTGWLRGGCVGAMALGLGLTMAALLLAQRDWPLALGLSVAGFLWCAALRLFFVTEFCTRGMPFEGAVRLAPVQPWPPRLLRLALILSFAGPLYVLTWVKGLDVMDGDGPSIFLALVWVWLLWGRVQAVRRERRAIGVALATGEG</sequence>
<protein>
    <submittedName>
        <fullName evidence="1">Uncharacterized protein</fullName>
    </submittedName>
</protein>
<reference evidence="1 2" key="1">
    <citation type="submission" date="2017-12" db="EMBL/GenBank/DDBJ databases">
        <title>Genomes of bacteria within cyanobacterial aggregates.</title>
        <authorList>
            <person name="Cai H."/>
        </authorList>
    </citation>
    <scope>NUCLEOTIDE SEQUENCE [LARGE SCALE GENOMIC DNA]</scope>
    <source>
        <strain evidence="1 2">TH16</strain>
        <plasmid evidence="1 2">unnamed1</plasmid>
    </source>
</reference>
<evidence type="ECO:0000313" key="2">
    <source>
        <dbReference type="Proteomes" id="UP000234752"/>
    </source>
</evidence>
<dbReference type="EMBL" id="CP025613">
    <property type="protein sequence ID" value="AUN32941.1"/>
    <property type="molecule type" value="Genomic_DNA"/>
</dbReference>
<geneLocation type="plasmid" evidence="1 2">
    <name>unnamed1</name>
</geneLocation>
<proteinExistence type="predicted"/>
<accession>A0A2K9NIS3</accession>
<dbReference type="KEGG" id="ncb:C0V82_21195"/>
<dbReference type="RefSeq" id="WP_102114468.1">
    <property type="nucleotide sequence ID" value="NZ_BMGN01000001.1"/>
</dbReference>
<dbReference type="Proteomes" id="UP000234752">
    <property type="component" value="Plasmid unnamed1"/>
</dbReference>